<name>A0A381Z7U7_9ZZZZ</name>
<gene>
    <name evidence="1" type="ORF">METZ01_LOCUS138210</name>
</gene>
<dbReference type="EMBL" id="UINC01020294">
    <property type="protein sequence ID" value="SVA85356.1"/>
    <property type="molecule type" value="Genomic_DNA"/>
</dbReference>
<proteinExistence type="predicted"/>
<sequence length="102" mass="11616">MGFQLEFDNGWTASVQFGIGNYCNNRDNRGNPFKDIPEFLQCDNAEIAAWPTESRRGGKTGKTTPANDRGWYEFSDGQEVNGWQTTAEVLEFLQLVAKFERE</sequence>
<dbReference type="AlphaFoldDB" id="A0A381Z7U7"/>
<organism evidence="1">
    <name type="scientific">marine metagenome</name>
    <dbReference type="NCBI Taxonomy" id="408172"/>
    <lineage>
        <taxon>unclassified sequences</taxon>
        <taxon>metagenomes</taxon>
        <taxon>ecological metagenomes</taxon>
    </lineage>
</organism>
<accession>A0A381Z7U7</accession>
<protein>
    <submittedName>
        <fullName evidence="1">Uncharacterized protein</fullName>
    </submittedName>
</protein>
<reference evidence="1" key="1">
    <citation type="submission" date="2018-05" db="EMBL/GenBank/DDBJ databases">
        <authorList>
            <person name="Lanie J.A."/>
            <person name="Ng W.-L."/>
            <person name="Kazmierczak K.M."/>
            <person name="Andrzejewski T.M."/>
            <person name="Davidsen T.M."/>
            <person name="Wayne K.J."/>
            <person name="Tettelin H."/>
            <person name="Glass J.I."/>
            <person name="Rusch D."/>
            <person name="Podicherti R."/>
            <person name="Tsui H.-C.T."/>
            <person name="Winkler M.E."/>
        </authorList>
    </citation>
    <scope>NUCLEOTIDE SEQUENCE</scope>
</reference>
<evidence type="ECO:0000313" key="1">
    <source>
        <dbReference type="EMBL" id="SVA85356.1"/>
    </source>
</evidence>